<protein>
    <submittedName>
        <fullName evidence="1">Uncharacterized protein</fullName>
    </submittedName>
</protein>
<organism evidence="1 2">
    <name type="scientific">Cichorium intybus</name>
    <name type="common">Chicory</name>
    <dbReference type="NCBI Taxonomy" id="13427"/>
    <lineage>
        <taxon>Eukaryota</taxon>
        <taxon>Viridiplantae</taxon>
        <taxon>Streptophyta</taxon>
        <taxon>Embryophyta</taxon>
        <taxon>Tracheophyta</taxon>
        <taxon>Spermatophyta</taxon>
        <taxon>Magnoliopsida</taxon>
        <taxon>eudicotyledons</taxon>
        <taxon>Gunneridae</taxon>
        <taxon>Pentapetalae</taxon>
        <taxon>asterids</taxon>
        <taxon>campanulids</taxon>
        <taxon>Asterales</taxon>
        <taxon>Asteraceae</taxon>
        <taxon>Cichorioideae</taxon>
        <taxon>Cichorieae</taxon>
        <taxon>Cichoriinae</taxon>
        <taxon>Cichorium</taxon>
    </lineage>
</organism>
<sequence length="90" mass="10303">MISDFVSSTVGFIIRKLVNDFKLGKQMITHHCVSLHTNRFEFKLEIAQNPLPLFPLGFFYNRLPKSPLKLLQIITTVLLINALITSSFLL</sequence>
<reference evidence="1 2" key="2">
    <citation type="journal article" date="2022" name="Mol. Ecol. Resour.">
        <title>The genomes of chicory, endive, great burdock and yacon provide insights into Asteraceae paleo-polyploidization history and plant inulin production.</title>
        <authorList>
            <person name="Fan W."/>
            <person name="Wang S."/>
            <person name="Wang H."/>
            <person name="Wang A."/>
            <person name="Jiang F."/>
            <person name="Liu H."/>
            <person name="Zhao H."/>
            <person name="Xu D."/>
            <person name="Zhang Y."/>
        </authorList>
    </citation>
    <scope>NUCLEOTIDE SEQUENCE [LARGE SCALE GENOMIC DNA]</scope>
    <source>
        <strain evidence="2">cv. Punajuju</strain>
        <tissue evidence="1">Leaves</tissue>
    </source>
</reference>
<reference evidence="2" key="1">
    <citation type="journal article" date="2022" name="Mol. Ecol. Resour.">
        <title>The genomes of chicory, endive, great burdock and yacon provide insights into Asteraceae palaeo-polyploidization history and plant inulin production.</title>
        <authorList>
            <person name="Fan W."/>
            <person name="Wang S."/>
            <person name="Wang H."/>
            <person name="Wang A."/>
            <person name="Jiang F."/>
            <person name="Liu H."/>
            <person name="Zhao H."/>
            <person name="Xu D."/>
            <person name="Zhang Y."/>
        </authorList>
    </citation>
    <scope>NUCLEOTIDE SEQUENCE [LARGE SCALE GENOMIC DNA]</scope>
    <source>
        <strain evidence="2">cv. Punajuju</strain>
    </source>
</reference>
<evidence type="ECO:0000313" key="2">
    <source>
        <dbReference type="Proteomes" id="UP001055811"/>
    </source>
</evidence>
<evidence type="ECO:0000313" key="1">
    <source>
        <dbReference type="EMBL" id="KAI3753392.1"/>
    </source>
</evidence>
<proteinExistence type="predicted"/>
<keyword evidence="2" id="KW-1185">Reference proteome</keyword>
<accession>A0ACB9E3K8</accession>
<dbReference type="Proteomes" id="UP001055811">
    <property type="component" value="Linkage Group LG04"/>
</dbReference>
<comment type="caution">
    <text evidence="1">The sequence shown here is derived from an EMBL/GenBank/DDBJ whole genome shotgun (WGS) entry which is preliminary data.</text>
</comment>
<dbReference type="EMBL" id="CM042012">
    <property type="protein sequence ID" value="KAI3753392.1"/>
    <property type="molecule type" value="Genomic_DNA"/>
</dbReference>
<name>A0ACB9E3K8_CICIN</name>
<gene>
    <name evidence="1" type="ORF">L2E82_25444</name>
</gene>